<keyword evidence="12" id="KW-0408">Iron</keyword>
<dbReference type="GeneID" id="111305463"/>
<dbReference type="PANTHER" id="PTHR23130">
    <property type="entry name" value="CYTOCHROME B561 AND DOMON DOMAIN-CONTAINING PROTEIN"/>
    <property type="match status" value="1"/>
</dbReference>
<feature type="binding site" description="axial binding residue" evidence="12">
    <location>
        <position position="210"/>
    </location>
    <ligand>
        <name>heme b</name>
        <dbReference type="ChEBI" id="CHEBI:60344"/>
        <label>1</label>
    </ligand>
    <ligandPart>
        <name>Fe</name>
        <dbReference type="ChEBI" id="CHEBI:18248"/>
    </ligandPart>
</feature>
<keyword evidence="7 11" id="KW-0249">Electron transport</keyword>
<evidence type="ECO:0000313" key="19">
    <source>
        <dbReference type="RefSeq" id="XP_022758767.1"/>
    </source>
</evidence>
<evidence type="ECO:0000256" key="12">
    <source>
        <dbReference type="PIRSR" id="PIRSR037471-1"/>
    </source>
</evidence>
<keyword evidence="18" id="KW-1185">Reference proteome</keyword>
<feature type="binding site" description="axial binding residue" evidence="12">
    <location>
        <position position="315"/>
    </location>
    <ligand>
        <name>heme b</name>
        <dbReference type="ChEBI" id="CHEBI:60344"/>
        <label>1</label>
    </ligand>
    <ligandPart>
        <name>Fe</name>
        <dbReference type="ChEBI" id="CHEBI:18248"/>
    </ligandPart>
</feature>
<dbReference type="GO" id="GO:0046872">
    <property type="term" value="F:metal ion binding"/>
    <property type="evidence" value="ECO:0007669"/>
    <property type="project" value="UniProtKB-KW"/>
</dbReference>
<dbReference type="InterPro" id="IPR005018">
    <property type="entry name" value="DOMON_domain"/>
</dbReference>
<evidence type="ECO:0000256" key="9">
    <source>
        <dbReference type="ARBA" id="ARBA00023136"/>
    </source>
</evidence>
<evidence type="ECO:0000256" key="4">
    <source>
        <dbReference type="ARBA" id="ARBA00022692"/>
    </source>
</evidence>
<feature type="binding site" description="axial binding residue" evidence="12">
    <location>
        <position position="279"/>
    </location>
    <ligand>
        <name>heme b</name>
        <dbReference type="ChEBI" id="CHEBI:60344"/>
        <label>1</label>
    </ligand>
    <ligandPart>
        <name>Fe</name>
        <dbReference type="ChEBI" id="CHEBI:18248"/>
    </ligandPart>
</feature>
<dbReference type="SMART" id="SM00665">
    <property type="entry name" value="B561"/>
    <property type="match status" value="1"/>
</dbReference>
<evidence type="ECO:0000256" key="7">
    <source>
        <dbReference type="ARBA" id="ARBA00022982"/>
    </source>
</evidence>
<sequence length="396" mass="43144">MAPSLSAFLFFAFWGLLISPAVSLTCSSQKFSQNQVYSNCIDLPSLSSYLHFSYDSTNTTLSVAFIATPSKSGGWIAWAINPKDTGMVGSQSLVAHKNSTTGVAEVHTYAISSYSSVVAKSLSFEVWDKTAESRSDGSLAIFAKIKVPADLAASGSINQVWQVGPSVLAGGALEKHEFAAANLQSKGTLNLKSGESSSGGDTRVKKKNIHGILNAVSWGILFPVGIMIARYIRTFESADPAWFYLHVFCQISAYAIGVAGWATGLKLGSESPGVTYTGHRNIGIALFVLATVQIFALFLRPKKDHKYRFYWNIYHHSFGYMILVLGIVNVFKGLHILRPEHKWKSAYMIVIIALGGISLLLEAITWVVVLKRKSKKSTKPYDGYNNGQGRQQPLAL</sequence>
<dbReference type="InterPro" id="IPR006593">
    <property type="entry name" value="Cyt_b561/ferric_Rdtase_TM"/>
</dbReference>
<evidence type="ECO:0000256" key="2">
    <source>
        <dbReference type="ARBA" id="ARBA00022448"/>
    </source>
</evidence>
<evidence type="ECO:0000256" key="14">
    <source>
        <dbReference type="SAM" id="Phobius"/>
    </source>
</evidence>
<dbReference type="GO" id="GO:0016020">
    <property type="term" value="C:membrane"/>
    <property type="evidence" value="ECO:0007669"/>
    <property type="project" value="UniProtKB-SubCell"/>
</dbReference>
<keyword evidence="8 14" id="KW-1133">Transmembrane helix</keyword>
<organism evidence="18 19">
    <name type="scientific">Durio zibethinus</name>
    <name type="common">Durian</name>
    <dbReference type="NCBI Taxonomy" id="66656"/>
    <lineage>
        <taxon>Eukaryota</taxon>
        <taxon>Viridiplantae</taxon>
        <taxon>Streptophyta</taxon>
        <taxon>Embryophyta</taxon>
        <taxon>Tracheophyta</taxon>
        <taxon>Spermatophyta</taxon>
        <taxon>Magnoliopsida</taxon>
        <taxon>eudicotyledons</taxon>
        <taxon>Gunneridae</taxon>
        <taxon>Pentapetalae</taxon>
        <taxon>rosids</taxon>
        <taxon>malvids</taxon>
        <taxon>Malvales</taxon>
        <taxon>Malvaceae</taxon>
        <taxon>Helicteroideae</taxon>
        <taxon>Durio</taxon>
    </lineage>
</organism>
<dbReference type="RefSeq" id="XP_022758767.1">
    <property type="nucleotide sequence ID" value="XM_022903032.1"/>
</dbReference>
<comment type="subcellular location">
    <subcellularLocation>
        <location evidence="1">Membrane</location>
        <topology evidence="1">Multi-pass membrane protein</topology>
    </subcellularLocation>
</comment>
<feature type="transmembrane region" description="Helical" evidence="14">
    <location>
        <begin position="241"/>
        <end position="262"/>
    </location>
</feature>
<dbReference type="FunFam" id="1.20.120.1770:FF:000007">
    <property type="entry name" value="Cytochrome b561 and DOMON domain-containing protein"/>
    <property type="match status" value="1"/>
</dbReference>
<gene>
    <name evidence="19" type="primary">LOC111305463</name>
</gene>
<feature type="chain" id="PRO_5028133332" description="Cytochrome b561 and DOMON domain-containing protein" evidence="15">
    <location>
        <begin position="24"/>
        <end position="396"/>
    </location>
</feature>
<dbReference type="PROSITE" id="PS50836">
    <property type="entry name" value="DOMON"/>
    <property type="match status" value="1"/>
</dbReference>
<comment type="cofactor">
    <cofactor evidence="11">
        <name>heme b</name>
        <dbReference type="ChEBI" id="CHEBI:60344"/>
    </cofactor>
    <text evidence="11">Binds 2 heme b groups non-covalently.</text>
</comment>
<evidence type="ECO:0000256" key="11">
    <source>
        <dbReference type="PIRNR" id="PIRNR037471"/>
    </source>
</evidence>
<dbReference type="PIRSF" id="PIRSF037471">
    <property type="entry name" value="UCP037471"/>
    <property type="match status" value="1"/>
</dbReference>
<evidence type="ECO:0000256" key="10">
    <source>
        <dbReference type="ARBA" id="ARBA00053871"/>
    </source>
</evidence>
<keyword evidence="5 12" id="KW-0479">Metal-binding</keyword>
<keyword evidence="2 11" id="KW-0813">Transport</keyword>
<feature type="domain" description="DOMON" evidence="16">
    <location>
        <begin position="46"/>
        <end position="164"/>
    </location>
</feature>
<dbReference type="Pfam" id="PF03188">
    <property type="entry name" value="Cytochrom_B561"/>
    <property type="match status" value="1"/>
</dbReference>
<comment type="function">
    <text evidence="10">May act as a catecholamine-responsive trans-membrane electron transporter.</text>
</comment>
<evidence type="ECO:0000259" key="16">
    <source>
        <dbReference type="PROSITE" id="PS50836"/>
    </source>
</evidence>
<feature type="transmembrane region" description="Helical" evidence="14">
    <location>
        <begin position="211"/>
        <end position="229"/>
    </location>
</feature>
<dbReference type="CDD" id="cd09629">
    <property type="entry name" value="DOMON_CIL1_like"/>
    <property type="match status" value="1"/>
</dbReference>
<evidence type="ECO:0000256" key="15">
    <source>
        <dbReference type="SAM" id="SignalP"/>
    </source>
</evidence>
<evidence type="ECO:0000259" key="17">
    <source>
        <dbReference type="PROSITE" id="PS50939"/>
    </source>
</evidence>
<feature type="transmembrane region" description="Helical" evidence="14">
    <location>
        <begin position="346"/>
        <end position="369"/>
    </location>
</feature>
<dbReference type="AlphaFoldDB" id="A0A6P6A1V9"/>
<dbReference type="Pfam" id="PF04526">
    <property type="entry name" value="DUF568"/>
    <property type="match status" value="1"/>
</dbReference>
<feature type="signal peptide" evidence="15">
    <location>
        <begin position="1"/>
        <end position="23"/>
    </location>
</feature>
<feature type="transmembrane region" description="Helical" evidence="14">
    <location>
        <begin position="311"/>
        <end position="331"/>
    </location>
</feature>
<feature type="domain" description="Cytochrome b561" evidence="17">
    <location>
        <begin position="172"/>
        <end position="370"/>
    </location>
</feature>
<evidence type="ECO:0000256" key="3">
    <source>
        <dbReference type="ARBA" id="ARBA00022617"/>
    </source>
</evidence>
<keyword evidence="3" id="KW-0349">Heme</keyword>
<dbReference type="Proteomes" id="UP000515121">
    <property type="component" value="Unplaced"/>
</dbReference>
<dbReference type="Gene3D" id="1.20.120.1770">
    <property type="match status" value="1"/>
</dbReference>
<evidence type="ECO:0000256" key="8">
    <source>
        <dbReference type="ARBA" id="ARBA00022989"/>
    </source>
</evidence>
<keyword evidence="9 11" id="KW-0472">Membrane</keyword>
<dbReference type="InterPro" id="IPR045265">
    <property type="entry name" value="AIR12_DOMON"/>
</dbReference>
<name>A0A6P6A1V9_DURZI</name>
<evidence type="ECO:0000256" key="6">
    <source>
        <dbReference type="ARBA" id="ARBA00022729"/>
    </source>
</evidence>
<dbReference type="OrthoDB" id="2419613at2759"/>
<evidence type="ECO:0000256" key="1">
    <source>
        <dbReference type="ARBA" id="ARBA00004141"/>
    </source>
</evidence>
<accession>A0A6P6A1V9</accession>
<evidence type="ECO:0000313" key="18">
    <source>
        <dbReference type="Proteomes" id="UP000515121"/>
    </source>
</evidence>
<proteinExistence type="predicted"/>
<dbReference type="PROSITE" id="PS50939">
    <property type="entry name" value="CYTOCHROME_B561"/>
    <property type="match status" value="1"/>
</dbReference>
<keyword evidence="4 14" id="KW-0812">Transmembrane</keyword>
<reference evidence="19" key="1">
    <citation type="submission" date="2025-08" db="UniProtKB">
        <authorList>
            <consortium name="RefSeq"/>
        </authorList>
    </citation>
    <scope>IDENTIFICATION</scope>
    <source>
        <tissue evidence="19">Fruit stalk</tissue>
    </source>
</reference>
<dbReference type="InterPro" id="IPR017214">
    <property type="entry name" value="UCP037471"/>
</dbReference>
<feature type="transmembrane region" description="Helical" evidence="14">
    <location>
        <begin position="282"/>
        <end position="299"/>
    </location>
</feature>
<dbReference type="KEGG" id="dzi:111305463"/>
<feature type="region of interest" description="Disordered" evidence="13">
    <location>
        <begin position="377"/>
        <end position="396"/>
    </location>
</feature>
<evidence type="ECO:0000256" key="13">
    <source>
        <dbReference type="SAM" id="MobiDB-lite"/>
    </source>
</evidence>
<dbReference type="CDD" id="cd08760">
    <property type="entry name" value="Cyt_b561_FRRS1_like"/>
    <property type="match status" value="1"/>
</dbReference>
<evidence type="ECO:0000256" key="5">
    <source>
        <dbReference type="ARBA" id="ARBA00022723"/>
    </source>
</evidence>
<protein>
    <recommendedName>
        <fullName evidence="11">Cytochrome b561 and DOMON domain-containing protein</fullName>
    </recommendedName>
</protein>
<keyword evidence="6 15" id="KW-0732">Signal</keyword>
<feature type="compositionally biased region" description="Polar residues" evidence="13">
    <location>
        <begin position="385"/>
        <end position="396"/>
    </location>
</feature>
<dbReference type="PANTHER" id="PTHR23130:SF195">
    <property type="entry name" value="CYTOCHROME B561 AND DOMON DOMAIN-CONTAINING PROTEIN"/>
    <property type="match status" value="1"/>
</dbReference>
<feature type="binding site" description="axial binding residue" evidence="12">
    <location>
        <position position="246"/>
    </location>
    <ligand>
        <name>heme b</name>
        <dbReference type="ChEBI" id="CHEBI:60344"/>
        <label>1</label>
    </ligand>
    <ligandPart>
        <name>Fe</name>
        <dbReference type="ChEBI" id="CHEBI:18248"/>
    </ligandPart>
</feature>